<sequence>MFRPVLLVLALFSVASTHAACPTVRIGYMDQDRPPYWLGAGAEVAEPPGVAVDYLRAAAAASIPCPVQFVRMPGGRLRLALQSGAIDYLPIEERAELPAEIVLPRDRNGTLDRNRAIHTSIIVLVRAGDQLPADVVTPRYFQGRMMGVPFGAPYVAALRDAGIKVDEGGRDLDSNIGKLRLKRVDGVAITVGAVGDMDSAIAERYGNDIVRLRMPLFSSNIWLATNPNYYAAHREQVESVWTWMVTHQNELGGMLAKYSRK</sequence>
<dbReference type="AlphaFoldDB" id="A0A6L5QEU4"/>
<comment type="caution">
    <text evidence="2">The sequence shown here is derived from an EMBL/GenBank/DDBJ whole genome shotgun (WGS) entry which is preliminary data.</text>
</comment>
<feature type="chain" id="PRO_5026839537" description="Transporter substrate-binding domain-containing protein" evidence="1">
    <location>
        <begin position="20"/>
        <end position="261"/>
    </location>
</feature>
<reference evidence="2 3" key="1">
    <citation type="submission" date="2019-11" db="EMBL/GenBank/DDBJ databases">
        <title>Novel species isolated from a subtropical stream in China.</title>
        <authorList>
            <person name="Lu H."/>
        </authorList>
    </citation>
    <scope>NUCLEOTIDE SEQUENCE [LARGE SCALE GENOMIC DNA]</scope>
    <source>
        <strain evidence="2 3">FT25W</strain>
    </source>
</reference>
<organism evidence="2 3">
    <name type="scientific">Duganella alba</name>
    <dbReference type="NCBI Taxonomy" id="2666081"/>
    <lineage>
        <taxon>Bacteria</taxon>
        <taxon>Pseudomonadati</taxon>
        <taxon>Pseudomonadota</taxon>
        <taxon>Betaproteobacteria</taxon>
        <taxon>Burkholderiales</taxon>
        <taxon>Oxalobacteraceae</taxon>
        <taxon>Telluria group</taxon>
        <taxon>Duganella</taxon>
    </lineage>
</organism>
<protein>
    <recommendedName>
        <fullName evidence="4">Transporter substrate-binding domain-containing protein</fullName>
    </recommendedName>
</protein>
<keyword evidence="3" id="KW-1185">Reference proteome</keyword>
<gene>
    <name evidence="2" type="ORF">GJ697_10500</name>
</gene>
<dbReference type="RefSeq" id="WP_154364717.1">
    <property type="nucleotide sequence ID" value="NZ_WKJM01000007.1"/>
</dbReference>
<proteinExistence type="predicted"/>
<keyword evidence="1" id="KW-0732">Signal</keyword>
<dbReference type="Proteomes" id="UP000481037">
    <property type="component" value="Unassembled WGS sequence"/>
</dbReference>
<accession>A0A6L5QEU4</accession>
<name>A0A6L5QEU4_9BURK</name>
<dbReference type="SUPFAM" id="SSF53850">
    <property type="entry name" value="Periplasmic binding protein-like II"/>
    <property type="match status" value="1"/>
</dbReference>
<feature type="signal peptide" evidence="1">
    <location>
        <begin position="1"/>
        <end position="19"/>
    </location>
</feature>
<dbReference type="EMBL" id="WKJM01000007">
    <property type="protein sequence ID" value="MRX08264.1"/>
    <property type="molecule type" value="Genomic_DNA"/>
</dbReference>
<evidence type="ECO:0000313" key="2">
    <source>
        <dbReference type="EMBL" id="MRX08264.1"/>
    </source>
</evidence>
<evidence type="ECO:0000313" key="3">
    <source>
        <dbReference type="Proteomes" id="UP000481037"/>
    </source>
</evidence>
<evidence type="ECO:0000256" key="1">
    <source>
        <dbReference type="SAM" id="SignalP"/>
    </source>
</evidence>
<evidence type="ECO:0008006" key="4">
    <source>
        <dbReference type="Google" id="ProtNLM"/>
    </source>
</evidence>